<reference evidence="1" key="2">
    <citation type="journal article" date="2023" name="IMA Fungus">
        <title>Comparative genomic study of the Penicillium genus elucidates a diverse pangenome and 15 lateral gene transfer events.</title>
        <authorList>
            <person name="Petersen C."/>
            <person name="Sorensen T."/>
            <person name="Nielsen M.R."/>
            <person name="Sondergaard T.E."/>
            <person name="Sorensen J.L."/>
            <person name="Fitzpatrick D.A."/>
            <person name="Frisvad J.C."/>
            <person name="Nielsen K.L."/>
        </authorList>
    </citation>
    <scope>NUCLEOTIDE SEQUENCE</scope>
    <source>
        <strain evidence="1">IBT 30728</strain>
    </source>
</reference>
<organism evidence="1 2">
    <name type="scientific">Penicillium diatomitis</name>
    <dbReference type="NCBI Taxonomy" id="2819901"/>
    <lineage>
        <taxon>Eukaryota</taxon>
        <taxon>Fungi</taxon>
        <taxon>Dikarya</taxon>
        <taxon>Ascomycota</taxon>
        <taxon>Pezizomycotina</taxon>
        <taxon>Eurotiomycetes</taxon>
        <taxon>Eurotiomycetidae</taxon>
        <taxon>Eurotiales</taxon>
        <taxon>Aspergillaceae</taxon>
        <taxon>Penicillium</taxon>
    </lineage>
</organism>
<sequence length="122" mass="13809">SCQAVLQADVNLARVFDTPLTSDLKADRLCSLSRECKPHILEADQAGCTIPRLILSYPQHITQNSRSIANIMSTWIMQLVNPYSYYCDGASETNIVKMTRSQIEPRKDLTLQSLYSPHFFIT</sequence>
<accession>A0A9W9WRF5</accession>
<proteinExistence type="predicted"/>
<gene>
    <name evidence="1" type="ORF">N7539_008517</name>
</gene>
<evidence type="ECO:0000313" key="2">
    <source>
        <dbReference type="Proteomes" id="UP001148312"/>
    </source>
</evidence>
<evidence type="ECO:0000313" key="1">
    <source>
        <dbReference type="EMBL" id="KAJ5471948.1"/>
    </source>
</evidence>
<keyword evidence="2" id="KW-1185">Reference proteome</keyword>
<dbReference type="Proteomes" id="UP001148312">
    <property type="component" value="Unassembled WGS sequence"/>
</dbReference>
<dbReference type="AlphaFoldDB" id="A0A9W9WRF5"/>
<name>A0A9W9WRF5_9EURO</name>
<dbReference type="GeneID" id="81628362"/>
<reference evidence="1" key="1">
    <citation type="submission" date="2022-12" db="EMBL/GenBank/DDBJ databases">
        <authorList>
            <person name="Petersen C."/>
        </authorList>
    </citation>
    <scope>NUCLEOTIDE SEQUENCE</scope>
    <source>
        <strain evidence="1">IBT 30728</strain>
    </source>
</reference>
<protein>
    <submittedName>
        <fullName evidence="1">Uncharacterized protein</fullName>
    </submittedName>
</protein>
<comment type="caution">
    <text evidence="1">The sequence shown here is derived from an EMBL/GenBank/DDBJ whole genome shotgun (WGS) entry which is preliminary data.</text>
</comment>
<dbReference type="RefSeq" id="XP_056786494.1">
    <property type="nucleotide sequence ID" value="XM_056938112.1"/>
</dbReference>
<feature type="non-terminal residue" evidence="1">
    <location>
        <position position="1"/>
    </location>
</feature>
<dbReference type="EMBL" id="JAPWDQ010000013">
    <property type="protein sequence ID" value="KAJ5471948.1"/>
    <property type="molecule type" value="Genomic_DNA"/>
</dbReference>